<evidence type="ECO:0000256" key="3">
    <source>
        <dbReference type="ARBA" id="ARBA00022989"/>
    </source>
</evidence>
<feature type="compositionally biased region" description="Polar residues" evidence="6">
    <location>
        <begin position="933"/>
        <end position="943"/>
    </location>
</feature>
<dbReference type="Proteomes" id="UP000196778">
    <property type="component" value="Unassembled WGS sequence"/>
</dbReference>
<gene>
    <name evidence="7" type="ORF">FM119_06070</name>
</gene>
<dbReference type="RefSeq" id="WP_179205236.1">
    <property type="nucleotide sequence ID" value="NZ_FUKR01000036.1"/>
</dbReference>
<dbReference type="Pfam" id="PF03699">
    <property type="entry name" value="UPF0182"/>
    <property type="match status" value="1"/>
</dbReference>
<sequence length="985" mass="106641">MTQTAASSDAPQKNRAPLAISLGVVGALIVLFFIFSGFYTDFLWFDQLGFSSVLVTQWLATAGMFLIGFVAIGLPVAVSLQLAYRLRPVYARLSSELDRYQEMIEPLRRFAMWGIPALLGLFGGFASASNWQTALLWWNRTETGQADPQFGLDTSFYLFELPFYQSVVAFASAAVLFSAILAVAVGYLYGAIRVSGRELRISKAARIQIAVTAGIYLLLQAVSLWLDRFATLTSPSGLITGANYTDVTATIPGHTILAGIAIVVALLFFVTAVIGRWRMPIVGTALLVVSALLIGTAYPWAVQRFQVVPNQRSLEAEYIQRNIDMTREAYGVDEMEEIDYDARTDAEPGALRADAETTANIRIIDPSQVGPSVSQLQQFRAYYRFPSVLDVDRYEIDGQIQDTVVAVRDINQSGLDDAQSWDNTSVVYTHGFGMVAAYGNQRSADGQPVFLESGIPSSGELGEFEPRIYFGENSPAYSIVGAPEGTTPIEMDYPSGEAEGDHASYTFSGDGGPTLDNIFKKVIYALKFQSEQIVLSDAVNDESQILYDRKPLDRVKKVAPYLTLDKDPYPSVVDGEIVWIVDGYTTSATHPYSRVTNLTDTLSEESSTTQGFAIDDINYIRNSVKATVNAYDGSVTLYAWDTEDPVLQSWQKIFPSTTKPISEMSGDLLSHVRYPTDMFKVQRSILGQYHVTEAGQFYSRTDAWVTPDDPQNTQNQKNLQAPYYLSMQMPGQDKPSYSLYSTYIPATSGDDSRNVLTGYLAADANAGSTDGEKAEGYGKLRLLTLTSDTTVPGPGQVQNNFNSDPTISAQVNILKQGQSEVINGNLLTLPVGGGLLYVQPVYVKSSGNTSYPLLQKVLVAFGDDLAFEDTLDEALDTLFGGDSGANAGDDTVPDTPGADGVDGGEVPSDVDDESGSSGDSGSGESGSGDTATAEPSSELTQALNDAKKAMSEKDAAMADGDWAAYGEADKRLNDALTKALELSGE</sequence>
<dbReference type="InterPro" id="IPR005372">
    <property type="entry name" value="UPF0182"/>
</dbReference>
<dbReference type="EMBL" id="FUKR01000036">
    <property type="protein sequence ID" value="SJN28495.1"/>
    <property type="molecule type" value="Genomic_DNA"/>
</dbReference>
<evidence type="ECO:0000313" key="8">
    <source>
        <dbReference type="Proteomes" id="UP000196778"/>
    </source>
</evidence>
<dbReference type="AlphaFoldDB" id="A0A1R4J9N4"/>
<comment type="subcellular location">
    <subcellularLocation>
        <location evidence="5">Cell membrane</location>
        <topology evidence="5">Multi-pass membrane protein</topology>
    </subcellularLocation>
</comment>
<feature type="transmembrane region" description="Helical" evidence="5">
    <location>
        <begin position="204"/>
        <end position="226"/>
    </location>
</feature>
<dbReference type="HAMAP" id="MF_01600">
    <property type="entry name" value="UPF0182"/>
    <property type="match status" value="1"/>
</dbReference>
<feature type="transmembrane region" description="Helical" evidence="5">
    <location>
        <begin position="256"/>
        <end position="274"/>
    </location>
</feature>
<evidence type="ECO:0000256" key="5">
    <source>
        <dbReference type="HAMAP-Rule" id="MF_01600"/>
    </source>
</evidence>
<feature type="transmembrane region" description="Helical" evidence="5">
    <location>
        <begin position="18"/>
        <end position="39"/>
    </location>
</feature>
<feature type="transmembrane region" description="Helical" evidence="5">
    <location>
        <begin position="110"/>
        <end position="128"/>
    </location>
</feature>
<comment type="similarity">
    <text evidence="5">Belongs to the UPF0182 family.</text>
</comment>
<keyword evidence="8" id="KW-1185">Reference proteome</keyword>
<keyword evidence="4 5" id="KW-0472">Membrane</keyword>
<keyword evidence="3 5" id="KW-1133">Transmembrane helix</keyword>
<keyword evidence="1 5" id="KW-1003">Cell membrane</keyword>
<dbReference type="PANTHER" id="PTHR39344">
    <property type="entry name" value="UPF0182 PROTEIN SLL1060"/>
    <property type="match status" value="1"/>
</dbReference>
<dbReference type="GO" id="GO:0005576">
    <property type="term" value="C:extracellular region"/>
    <property type="evidence" value="ECO:0007669"/>
    <property type="project" value="TreeGrafter"/>
</dbReference>
<organism evidence="7 8">
    <name type="scientific">Mycetocola reblochoni REB411</name>
    <dbReference type="NCBI Taxonomy" id="1255698"/>
    <lineage>
        <taxon>Bacteria</taxon>
        <taxon>Bacillati</taxon>
        <taxon>Actinomycetota</taxon>
        <taxon>Actinomycetes</taxon>
        <taxon>Micrococcales</taxon>
        <taxon>Microbacteriaceae</taxon>
        <taxon>Mycetocola</taxon>
    </lineage>
</organism>
<evidence type="ECO:0000256" key="4">
    <source>
        <dbReference type="ARBA" id="ARBA00023136"/>
    </source>
</evidence>
<evidence type="ECO:0000256" key="1">
    <source>
        <dbReference type="ARBA" id="ARBA00022475"/>
    </source>
</evidence>
<evidence type="ECO:0000313" key="7">
    <source>
        <dbReference type="EMBL" id="SJN28495.1"/>
    </source>
</evidence>
<keyword evidence="2 5" id="KW-0812">Transmembrane</keyword>
<dbReference type="GO" id="GO:0005886">
    <property type="term" value="C:plasma membrane"/>
    <property type="evidence" value="ECO:0007669"/>
    <property type="project" value="UniProtKB-SubCell"/>
</dbReference>
<dbReference type="PANTHER" id="PTHR39344:SF1">
    <property type="entry name" value="UPF0182 PROTEIN SLL1060"/>
    <property type="match status" value="1"/>
</dbReference>
<accession>A0A1R4J9N4</accession>
<feature type="transmembrane region" description="Helical" evidence="5">
    <location>
        <begin position="167"/>
        <end position="192"/>
    </location>
</feature>
<evidence type="ECO:0000256" key="6">
    <source>
        <dbReference type="SAM" id="MobiDB-lite"/>
    </source>
</evidence>
<reference evidence="8" key="1">
    <citation type="submission" date="2017-02" db="EMBL/GenBank/DDBJ databases">
        <authorList>
            <person name="Dridi B."/>
        </authorList>
    </citation>
    <scope>NUCLEOTIDE SEQUENCE [LARGE SCALE GENOMIC DNA]</scope>
    <source>
        <strain evidence="8">EB411</strain>
    </source>
</reference>
<feature type="region of interest" description="Disordered" evidence="6">
    <location>
        <begin position="882"/>
        <end position="952"/>
    </location>
</feature>
<protein>
    <recommendedName>
        <fullName evidence="5">UPF0182 protein FM119_06070</fullName>
    </recommendedName>
</protein>
<name>A0A1R4J9N4_9MICO</name>
<evidence type="ECO:0000256" key="2">
    <source>
        <dbReference type="ARBA" id="ARBA00022692"/>
    </source>
</evidence>
<feature type="transmembrane region" description="Helical" evidence="5">
    <location>
        <begin position="59"/>
        <end position="84"/>
    </location>
</feature>
<proteinExistence type="inferred from homology"/>
<feature type="transmembrane region" description="Helical" evidence="5">
    <location>
        <begin position="281"/>
        <end position="301"/>
    </location>
</feature>